<evidence type="ECO:0000259" key="5">
    <source>
        <dbReference type="Pfam" id="PF24827"/>
    </source>
</evidence>
<evidence type="ECO:0000256" key="3">
    <source>
        <dbReference type="ARBA" id="ARBA00022801"/>
    </source>
</evidence>
<dbReference type="PANTHER" id="PTHR37326:SF1">
    <property type="entry name" value="BLL3975 PROTEIN"/>
    <property type="match status" value="1"/>
</dbReference>
<dbReference type="PANTHER" id="PTHR37326">
    <property type="entry name" value="BLL3975 PROTEIN"/>
    <property type="match status" value="1"/>
</dbReference>
<dbReference type="RefSeq" id="WP_069980788.1">
    <property type="nucleotide sequence ID" value="NZ_CP017269.1"/>
</dbReference>
<dbReference type="EMBL" id="CP017269">
    <property type="protein sequence ID" value="AOT72479.1"/>
    <property type="molecule type" value="Genomic_DNA"/>
</dbReference>
<keyword evidence="2" id="KW-0479">Metal-binding</keyword>
<dbReference type="Gene3D" id="3.40.630.10">
    <property type="entry name" value="Zn peptidases"/>
    <property type="match status" value="1"/>
</dbReference>
<accession>A0A1D8GNI0</accession>
<evidence type="ECO:0000256" key="1">
    <source>
        <dbReference type="ARBA" id="ARBA00001947"/>
    </source>
</evidence>
<gene>
    <name evidence="6" type="ORF">Gferi_24765</name>
</gene>
<dbReference type="STRING" id="1424294.Gferi_24765"/>
<dbReference type="InterPro" id="IPR055438">
    <property type="entry name" value="AstE_AspA_cat"/>
</dbReference>
<keyword evidence="3" id="KW-0378">Hydrolase</keyword>
<comment type="cofactor">
    <cofactor evidence="1">
        <name>Zn(2+)</name>
        <dbReference type="ChEBI" id="CHEBI:29105"/>
    </cofactor>
</comment>
<reference evidence="6 7" key="1">
    <citation type="submission" date="2016-09" db="EMBL/GenBank/DDBJ databases">
        <title>Genomic analysis reveals versatility of anaerobic energy metabolism of Geosporobacter ferrireducens IRF9 of phylum Firmicutes.</title>
        <authorList>
            <person name="Kim S.-J."/>
        </authorList>
    </citation>
    <scope>NUCLEOTIDE SEQUENCE [LARGE SCALE GENOMIC DNA]</scope>
    <source>
        <strain evidence="6 7">IRF9</strain>
    </source>
</reference>
<keyword evidence="4" id="KW-0862">Zinc</keyword>
<evidence type="ECO:0000256" key="4">
    <source>
        <dbReference type="ARBA" id="ARBA00022833"/>
    </source>
</evidence>
<dbReference type="OrthoDB" id="9782876at2"/>
<dbReference type="KEGG" id="gfe:Gferi_24765"/>
<dbReference type="Proteomes" id="UP000095743">
    <property type="component" value="Chromosome"/>
</dbReference>
<dbReference type="GO" id="GO:0016811">
    <property type="term" value="F:hydrolase activity, acting on carbon-nitrogen (but not peptide) bonds, in linear amides"/>
    <property type="evidence" value="ECO:0007669"/>
    <property type="project" value="InterPro"/>
</dbReference>
<feature type="domain" description="Succinylglutamate desuccinylase/Aspartoacylase catalytic" evidence="5">
    <location>
        <begin position="42"/>
        <end position="210"/>
    </location>
</feature>
<evidence type="ECO:0000313" key="7">
    <source>
        <dbReference type="Proteomes" id="UP000095743"/>
    </source>
</evidence>
<dbReference type="InterPro" id="IPR043795">
    <property type="entry name" value="N-alpha-Ac-DABA-like"/>
</dbReference>
<dbReference type="InterPro" id="IPR053138">
    <property type="entry name" value="N-alpha-Ac-DABA_deacetylase"/>
</dbReference>
<evidence type="ECO:0000313" key="6">
    <source>
        <dbReference type="EMBL" id="AOT72479.1"/>
    </source>
</evidence>
<dbReference type="Pfam" id="PF24827">
    <property type="entry name" value="AstE_AspA_cat"/>
    <property type="match status" value="1"/>
</dbReference>
<keyword evidence="7" id="KW-1185">Reference proteome</keyword>
<dbReference type="GO" id="GO:0046872">
    <property type="term" value="F:metal ion binding"/>
    <property type="evidence" value="ECO:0007669"/>
    <property type="project" value="UniProtKB-KW"/>
</dbReference>
<sequence length="320" mass="34797">MKPVLSICGISAERGDKAQGFVTVLGTKTMMPVTLINGEKQGKIMLITAGIHGSEYPGILTAIRLAGELDPKYISGQIILIHPVNLQAFSARCAAVVPEDGKNINRVFPGSKNGSIAEKIAYLINNSFFEIADYYMDLHGGDLHESLTPYAYFSGNCHPEVVRASRDMGAVLDLPYMVNCMETVGAFGCAAMRGIPSILVERGGNGLCLEADVKKYILDVKRVLRKLNILSDDHLVYADQAPIELTNVCYIEAKQKGCWLPVVTAGQKIRKGDKLGDMTDFFGQVLDTYFAEFDGVVLYQCASLSAPQGTELVAYGELAW</sequence>
<dbReference type="CDD" id="cd06254">
    <property type="entry name" value="M14_ASTE_ASPA-like"/>
    <property type="match status" value="1"/>
</dbReference>
<evidence type="ECO:0000256" key="2">
    <source>
        <dbReference type="ARBA" id="ARBA00022723"/>
    </source>
</evidence>
<dbReference type="AlphaFoldDB" id="A0A1D8GNI0"/>
<organism evidence="6 7">
    <name type="scientific">Geosporobacter ferrireducens</name>
    <dbReference type="NCBI Taxonomy" id="1424294"/>
    <lineage>
        <taxon>Bacteria</taxon>
        <taxon>Bacillati</taxon>
        <taxon>Bacillota</taxon>
        <taxon>Clostridia</taxon>
        <taxon>Peptostreptococcales</taxon>
        <taxon>Thermotaleaceae</taxon>
        <taxon>Geosporobacter</taxon>
    </lineage>
</organism>
<name>A0A1D8GNI0_9FIRM</name>
<dbReference type="PIRSF" id="PIRSF039012">
    <property type="entry name" value="ASP"/>
    <property type="match status" value="1"/>
</dbReference>
<protein>
    <submittedName>
        <fullName evidence="6">Succinylglutamate desuccinylase</fullName>
    </submittedName>
</protein>
<dbReference type="GO" id="GO:0016788">
    <property type="term" value="F:hydrolase activity, acting on ester bonds"/>
    <property type="evidence" value="ECO:0007669"/>
    <property type="project" value="InterPro"/>
</dbReference>
<proteinExistence type="predicted"/>
<dbReference type="SUPFAM" id="SSF53187">
    <property type="entry name" value="Zn-dependent exopeptidases"/>
    <property type="match status" value="1"/>
</dbReference>